<organism evidence="2 3">
    <name type="scientific">Pleuronectes platessa</name>
    <name type="common">European plaice</name>
    <dbReference type="NCBI Taxonomy" id="8262"/>
    <lineage>
        <taxon>Eukaryota</taxon>
        <taxon>Metazoa</taxon>
        <taxon>Chordata</taxon>
        <taxon>Craniata</taxon>
        <taxon>Vertebrata</taxon>
        <taxon>Euteleostomi</taxon>
        <taxon>Actinopterygii</taxon>
        <taxon>Neopterygii</taxon>
        <taxon>Teleostei</taxon>
        <taxon>Neoteleostei</taxon>
        <taxon>Acanthomorphata</taxon>
        <taxon>Carangaria</taxon>
        <taxon>Pleuronectiformes</taxon>
        <taxon>Pleuronectoidei</taxon>
        <taxon>Pleuronectidae</taxon>
        <taxon>Pleuronectes</taxon>
    </lineage>
</organism>
<feature type="compositionally biased region" description="Basic and acidic residues" evidence="1">
    <location>
        <begin position="53"/>
        <end position="66"/>
    </location>
</feature>
<feature type="compositionally biased region" description="Basic residues" evidence="1">
    <location>
        <begin position="39"/>
        <end position="52"/>
    </location>
</feature>
<evidence type="ECO:0000256" key="1">
    <source>
        <dbReference type="SAM" id="MobiDB-lite"/>
    </source>
</evidence>
<dbReference type="Proteomes" id="UP001153269">
    <property type="component" value="Unassembled WGS sequence"/>
</dbReference>
<evidence type="ECO:0000313" key="2">
    <source>
        <dbReference type="EMBL" id="CAB1441110.1"/>
    </source>
</evidence>
<evidence type="ECO:0000313" key="3">
    <source>
        <dbReference type="Proteomes" id="UP001153269"/>
    </source>
</evidence>
<keyword evidence="3" id="KW-1185">Reference proteome</keyword>
<dbReference type="AlphaFoldDB" id="A0A9N7YXA9"/>
<gene>
    <name evidence="2" type="ORF">PLEPLA_LOCUS28895</name>
</gene>
<comment type="caution">
    <text evidence="2">The sequence shown here is derived from an EMBL/GenBank/DDBJ whole genome shotgun (WGS) entry which is preliminary data.</text>
</comment>
<name>A0A9N7YXA9_PLEPL</name>
<feature type="region of interest" description="Disordered" evidence="1">
    <location>
        <begin position="1"/>
        <end position="26"/>
    </location>
</feature>
<feature type="region of interest" description="Disordered" evidence="1">
    <location>
        <begin position="91"/>
        <end position="118"/>
    </location>
</feature>
<proteinExistence type="predicted"/>
<dbReference type="EMBL" id="CADEAL010002569">
    <property type="protein sequence ID" value="CAB1441110.1"/>
    <property type="molecule type" value="Genomic_DNA"/>
</dbReference>
<protein>
    <submittedName>
        <fullName evidence="2">Uncharacterized protein</fullName>
    </submittedName>
</protein>
<reference evidence="2" key="1">
    <citation type="submission" date="2020-03" db="EMBL/GenBank/DDBJ databases">
        <authorList>
            <person name="Weist P."/>
        </authorList>
    </citation>
    <scope>NUCLEOTIDE SEQUENCE</scope>
</reference>
<accession>A0A9N7YXA9</accession>
<feature type="region of interest" description="Disordered" evidence="1">
    <location>
        <begin position="39"/>
        <end position="79"/>
    </location>
</feature>
<sequence>MKENLCRPGGVISTHLGWPPASRQGRPEEVDWTLGLRRRRRSRRSRRSRERKRGLLPERWDREHRGSWGNPRVQPPRKYAFPKITDWLRDGPLGLREPSPPPGSAWFADDPWKNVDEG</sequence>